<evidence type="ECO:0000256" key="1">
    <source>
        <dbReference type="SAM" id="MobiDB-lite"/>
    </source>
</evidence>
<dbReference type="InterPro" id="IPR032675">
    <property type="entry name" value="LRR_dom_sf"/>
</dbReference>
<name>A0A8H7WC55_9HELO</name>
<protein>
    <submittedName>
        <fullName evidence="2">Uncharacterized protein</fullName>
    </submittedName>
</protein>
<feature type="region of interest" description="Disordered" evidence="1">
    <location>
        <begin position="422"/>
        <end position="445"/>
    </location>
</feature>
<dbReference type="OrthoDB" id="10446245at2759"/>
<dbReference type="Gene3D" id="3.80.10.10">
    <property type="entry name" value="Ribonuclease Inhibitor"/>
    <property type="match status" value="1"/>
</dbReference>
<reference evidence="2" key="1">
    <citation type="submission" date="2021-02" db="EMBL/GenBank/DDBJ databases">
        <title>Genome sequence Cadophora malorum strain M34.</title>
        <authorList>
            <person name="Stefanovic E."/>
            <person name="Vu D."/>
            <person name="Scully C."/>
            <person name="Dijksterhuis J."/>
            <person name="Roader J."/>
            <person name="Houbraken J."/>
        </authorList>
    </citation>
    <scope>NUCLEOTIDE SEQUENCE</scope>
    <source>
        <strain evidence="2">M34</strain>
    </source>
</reference>
<dbReference type="Proteomes" id="UP000664132">
    <property type="component" value="Unassembled WGS sequence"/>
</dbReference>
<organism evidence="2 3">
    <name type="scientific">Cadophora malorum</name>
    <dbReference type="NCBI Taxonomy" id="108018"/>
    <lineage>
        <taxon>Eukaryota</taxon>
        <taxon>Fungi</taxon>
        <taxon>Dikarya</taxon>
        <taxon>Ascomycota</taxon>
        <taxon>Pezizomycotina</taxon>
        <taxon>Leotiomycetes</taxon>
        <taxon>Helotiales</taxon>
        <taxon>Ploettnerulaceae</taxon>
        <taxon>Cadophora</taxon>
    </lineage>
</organism>
<proteinExistence type="predicted"/>
<accession>A0A8H7WC55</accession>
<feature type="compositionally biased region" description="Acidic residues" evidence="1">
    <location>
        <begin position="426"/>
        <end position="445"/>
    </location>
</feature>
<gene>
    <name evidence="2" type="ORF">IFR04_004823</name>
</gene>
<evidence type="ECO:0000313" key="3">
    <source>
        <dbReference type="Proteomes" id="UP000664132"/>
    </source>
</evidence>
<evidence type="ECO:0000313" key="2">
    <source>
        <dbReference type="EMBL" id="KAG4422082.1"/>
    </source>
</evidence>
<dbReference type="AlphaFoldDB" id="A0A8H7WC55"/>
<sequence length="445" mass="50118">METMNTSAMALPPQKRPVLSTDIWYMVAKKMSNTAQRESCSGFDWLLVQFRHECGTRYLTDDTRTPYETFRRWAAKSRLACPTLLLDALLRSQCFQLSTHGFRLYIGGYEIGIEAYYEDCESSEANYPELRYVPQYSRPVTRSPLITQRGQYAAAQTIVPVLKVSFAEDWFQLSAKAIGRIMAPVQSLIFLDYDCKQLGIEGNETQNVLNALEDLPTTQLVNLQVLKLEIVNAGNKEINQRIVGNLIGRLENLEILKLGLPAYYTIDTSALFKHGGGRLRRVDLLSSRPSVPEMKEICRYCPQLVDMQLWLNHYKSPMGDECLLDVLAYTQSLQVVTIFALSAILNIVDLNGETGSADPTYGAVQHLMASLHGRRVGKRFDMISVCVPFNGQVKVFRSRINQQGVYQRFGPETYGRRVVKEKQAVEGEESGDDGSSENTSDDDGS</sequence>
<dbReference type="EMBL" id="JAFJYH010000055">
    <property type="protein sequence ID" value="KAG4422082.1"/>
    <property type="molecule type" value="Genomic_DNA"/>
</dbReference>
<keyword evidence="3" id="KW-1185">Reference proteome</keyword>
<comment type="caution">
    <text evidence="2">The sequence shown here is derived from an EMBL/GenBank/DDBJ whole genome shotgun (WGS) entry which is preliminary data.</text>
</comment>